<protein>
    <submittedName>
        <fullName evidence="1">Uncharacterized protein</fullName>
    </submittedName>
</protein>
<dbReference type="Proteomes" id="UP001055811">
    <property type="component" value="Linkage Group LG02"/>
</dbReference>
<dbReference type="EMBL" id="CM042010">
    <property type="protein sequence ID" value="KAI3778916.1"/>
    <property type="molecule type" value="Genomic_DNA"/>
</dbReference>
<evidence type="ECO:0000313" key="1">
    <source>
        <dbReference type="EMBL" id="KAI3778916.1"/>
    </source>
</evidence>
<reference evidence="2" key="1">
    <citation type="journal article" date="2022" name="Mol. Ecol. Resour.">
        <title>The genomes of chicory, endive, great burdock and yacon provide insights into Asteraceae palaeo-polyploidization history and plant inulin production.</title>
        <authorList>
            <person name="Fan W."/>
            <person name="Wang S."/>
            <person name="Wang H."/>
            <person name="Wang A."/>
            <person name="Jiang F."/>
            <person name="Liu H."/>
            <person name="Zhao H."/>
            <person name="Xu D."/>
            <person name="Zhang Y."/>
        </authorList>
    </citation>
    <scope>NUCLEOTIDE SEQUENCE [LARGE SCALE GENOMIC DNA]</scope>
    <source>
        <strain evidence="2">cv. Punajuju</strain>
    </source>
</reference>
<accession>A0ACB9G7A7</accession>
<comment type="caution">
    <text evidence="1">The sequence shown here is derived from an EMBL/GenBank/DDBJ whole genome shotgun (WGS) entry which is preliminary data.</text>
</comment>
<organism evidence="1 2">
    <name type="scientific">Cichorium intybus</name>
    <name type="common">Chicory</name>
    <dbReference type="NCBI Taxonomy" id="13427"/>
    <lineage>
        <taxon>Eukaryota</taxon>
        <taxon>Viridiplantae</taxon>
        <taxon>Streptophyta</taxon>
        <taxon>Embryophyta</taxon>
        <taxon>Tracheophyta</taxon>
        <taxon>Spermatophyta</taxon>
        <taxon>Magnoliopsida</taxon>
        <taxon>eudicotyledons</taxon>
        <taxon>Gunneridae</taxon>
        <taxon>Pentapetalae</taxon>
        <taxon>asterids</taxon>
        <taxon>campanulids</taxon>
        <taxon>Asterales</taxon>
        <taxon>Asteraceae</taxon>
        <taxon>Cichorioideae</taxon>
        <taxon>Cichorieae</taxon>
        <taxon>Cichoriinae</taxon>
        <taxon>Cichorium</taxon>
    </lineage>
</organism>
<sequence>MTPSYAEDETSRSNMLSFFFTITAFLHPRSKTSKTDSLVLFFLKTLNDPLHRSAWSRLRFLKEYAGFRRDFKIHHVLRPPKSVATEDLDRSRRYVSETILHSSLTPDLSPMAIAADGC</sequence>
<gene>
    <name evidence="1" type="ORF">L2E82_08305</name>
</gene>
<evidence type="ECO:0000313" key="2">
    <source>
        <dbReference type="Proteomes" id="UP001055811"/>
    </source>
</evidence>
<proteinExistence type="predicted"/>
<reference evidence="1 2" key="2">
    <citation type="journal article" date="2022" name="Mol. Ecol. Resour.">
        <title>The genomes of chicory, endive, great burdock and yacon provide insights into Asteraceae paleo-polyploidization history and plant inulin production.</title>
        <authorList>
            <person name="Fan W."/>
            <person name="Wang S."/>
            <person name="Wang H."/>
            <person name="Wang A."/>
            <person name="Jiang F."/>
            <person name="Liu H."/>
            <person name="Zhao H."/>
            <person name="Xu D."/>
            <person name="Zhang Y."/>
        </authorList>
    </citation>
    <scope>NUCLEOTIDE SEQUENCE [LARGE SCALE GENOMIC DNA]</scope>
    <source>
        <strain evidence="2">cv. Punajuju</strain>
        <tissue evidence="1">Leaves</tissue>
    </source>
</reference>
<keyword evidence="2" id="KW-1185">Reference proteome</keyword>
<name>A0ACB9G7A7_CICIN</name>